<dbReference type="AlphaFoldDB" id="J9D4X5"/>
<sequence length="222" mass="26586">MKFPLLICVLYYLPMLRASTNQMTAESIKIFSIQDTNEFKHLLELEADKIIEEHNESTFNIFYLKLTDCTLYEVFLERIKNEKNAFLRNLHCLKSFKDANIDEYNQFLVLFKNFLILGVHCLNNIFRLYSYQGISDFVYLESIDVLSYKIEIIKEIEKISSKFYYDVDNEKNCFRESLFDIFINNLHHFECSLTIFTHENMVLEIIHVKIKLFYGLMYHALI</sequence>
<gene>
    <name evidence="2" type="ORF">EDEG_00268</name>
</gene>
<evidence type="ECO:0000313" key="2">
    <source>
        <dbReference type="EMBL" id="EJW02574.1"/>
    </source>
</evidence>
<name>J9D4X5_EDHAE</name>
<feature type="signal peptide" evidence="1">
    <location>
        <begin position="1"/>
        <end position="18"/>
    </location>
</feature>
<protein>
    <submittedName>
        <fullName evidence="2">Uncharacterized protein</fullName>
    </submittedName>
</protein>
<organism evidence="2 3">
    <name type="scientific">Edhazardia aedis (strain USNM 41457)</name>
    <name type="common">Microsporidian parasite</name>
    <dbReference type="NCBI Taxonomy" id="1003232"/>
    <lineage>
        <taxon>Eukaryota</taxon>
        <taxon>Fungi</taxon>
        <taxon>Fungi incertae sedis</taxon>
        <taxon>Microsporidia</taxon>
        <taxon>Edhazardia</taxon>
    </lineage>
</organism>
<evidence type="ECO:0000256" key="1">
    <source>
        <dbReference type="SAM" id="SignalP"/>
    </source>
</evidence>
<dbReference type="VEuPathDB" id="MicrosporidiaDB:EDEG_00268"/>
<comment type="caution">
    <text evidence="2">The sequence shown here is derived from an EMBL/GenBank/DDBJ whole genome shotgun (WGS) entry which is preliminary data.</text>
</comment>
<evidence type="ECO:0000313" key="3">
    <source>
        <dbReference type="Proteomes" id="UP000003163"/>
    </source>
</evidence>
<accession>J9D4X5</accession>
<proteinExistence type="predicted"/>
<dbReference type="InParanoid" id="J9D4X5"/>
<keyword evidence="3" id="KW-1185">Reference proteome</keyword>
<reference evidence="2 3" key="1">
    <citation type="submission" date="2011-08" db="EMBL/GenBank/DDBJ databases">
        <authorList>
            <person name="Liu Z.J."/>
            <person name="Shi F.L."/>
            <person name="Lu J.Q."/>
            <person name="Li M."/>
            <person name="Wang Z.L."/>
        </authorList>
    </citation>
    <scope>NUCLEOTIDE SEQUENCE [LARGE SCALE GENOMIC DNA]</scope>
    <source>
        <strain evidence="2 3">USNM 41457</strain>
    </source>
</reference>
<keyword evidence="1" id="KW-0732">Signal</keyword>
<dbReference type="HOGENOM" id="CLU_1245335_0_0_1"/>
<feature type="chain" id="PRO_5003822951" evidence="1">
    <location>
        <begin position="19"/>
        <end position="222"/>
    </location>
</feature>
<reference evidence="3" key="2">
    <citation type="submission" date="2015-07" db="EMBL/GenBank/DDBJ databases">
        <title>Contrasting host-pathogen interactions and genome evolution in two generalist and specialist microsporidian pathogens of mosquitoes.</title>
        <authorList>
            <consortium name="The Broad Institute Genomics Platform"/>
            <consortium name="The Broad Institute Genome Sequencing Center for Infectious Disease"/>
            <person name="Cuomo C.A."/>
            <person name="Sanscrainte N.D."/>
            <person name="Goldberg J.M."/>
            <person name="Heiman D."/>
            <person name="Young S."/>
            <person name="Zeng Q."/>
            <person name="Becnel J.J."/>
            <person name="Birren B.W."/>
        </authorList>
    </citation>
    <scope>NUCLEOTIDE SEQUENCE [LARGE SCALE GENOMIC DNA]</scope>
    <source>
        <strain evidence="3">USNM 41457</strain>
    </source>
</reference>
<dbReference type="Proteomes" id="UP000003163">
    <property type="component" value="Unassembled WGS sequence"/>
</dbReference>
<dbReference type="EMBL" id="AFBI03000003">
    <property type="protein sequence ID" value="EJW02574.1"/>
    <property type="molecule type" value="Genomic_DNA"/>
</dbReference>